<keyword evidence="4" id="KW-0804">Transcription</keyword>
<dbReference type="PANTHER" id="PTHR30579">
    <property type="entry name" value="TRANSCRIPTIONAL REGULATOR"/>
    <property type="match status" value="1"/>
</dbReference>
<dbReference type="Proteomes" id="UP000600877">
    <property type="component" value="Unassembled WGS sequence"/>
</dbReference>
<dbReference type="InterPro" id="IPR036388">
    <property type="entry name" value="WH-like_DNA-bd_sf"/>
</dbReference>
<reference evidence="7" key="1">
    <citation type="journal article" date="2019" name="Int. J. Syst. Evol. Microbiol.">
        <title>The Global Catalogue of Microorganisms (GCM) 10K type strain sequencing project: providing services to taxonomists for standard genome sequencing and annotation.</title>
        <authorList>
            <consortium name="The Broad Institute Genomics Platform"/>
            <consortium name="The Broad Institute Genome Sequencing Center for Infectious Disease"/>
            <person name="Wu L."/>
            <person name="Ma J."/>
        </authorList>
    </citation>
    <scope>NUCLEOTIDE SEQUENCE [LARGE SCALE GENOMIC DNA]</scope>
    <source>
        <strain evidence="7">KCTC 32041</strain>
    </source>
</reference>
<evidence type="ECO:0000256" key="1">
    <source>
        <dbReference type="ARBA" id="ARBA00009437"/>
    </source>
</evidence>
<dbReference type="Pfam" id="PF00126">
    <property type="entry name" value="HTH_1"/>
    <property type="match status" value="1"/>
</dbReference>
<dbReference type="RefSeq" id="WP_189374708.1">
    <property type="nucleotide sequence ID" value="NZ_BMYW01000008.1"/>
</dbReference>
<dbReference type="Gene3D" id="3.40.190.290">
    <property type="match status" value="1"/>
</dbReference>
<evidence type="ECO:0000256" key="2">
    <source>
        <dbReference type="ARBA" id="ARBA00023015"/>
    </source>
</evidence>
<comment type="similarity">
    <text evidence="1">Belongs to the LysR transcriptional regulatory family.</text>
</comment>
<evidence type="ECO:0000259" key="5">
    <source>
        <dbReference type="PROSITE" id="PS50931"/>
    </source>
</evidence>
<name>A0ABQ2YUS8_9NEIS</name>
<dbReference type="InterPro" id="IPR017685">
    <property type="entry name" value="ArgP"/>
</dbReference>
<dbReference type="NCBIfam" id="TIGR03298">
    <property type="entry name" value="argP"/>
    <property type="match status" value="1"/>
</dbReference>
<accession>A0ABQ2YUS8</accession>
<feature type="domain" description="HTH lysR-type" evidence="5">
    <location>
        <begin position="3"/>
        <end position="59"/>
    </location>
</feature>
<dbReference type="InterPro" id="IPR050176">
    <property type="entry name" value="LTTR"/>
</dbReference>
<proteinExistence type="inferred from homology"/>
<dbReference type="NCBIfam" id="NF009888">
    <property type="entry name" value="PRK13348.1"/>
    <property type="match status" value="1"/>
</dbReference>
<comment type="caution">
    <text evidence="6">The sequence shown here is derived from an EMBL/GenBank/DDBJ whole genome shotgun (WGS) entry which is preliminary data.</text>
</comment>
<protein>
    <submittedName>
        <fullName evidence="6">LysR family transcriptional regulator</fullName>
    </submittedName>
</protein>
<dbReference type="InterPro" id="IPR036390">
    <property type="entry name" value="WH_DNA-bd_sf"/>
</dbReference>
<dbReference type="EMBL" id="BMYW01000008">
    <property type="protein sequence ID" value="GGX95866.1"/>
    <property type="molecule type" value="Genomic_DNA"/>
</dbReference>
<dbReference type="InterPro" id="IPR005119">
    <property type="entry name" value="LysR_subst-bd"/>
</dbReference>
<evidence type="ECO:0000313" key="7">
    <source>
        <dbReference type="Proteomes" id="UP000600877"/>
    </source>
</evidence>
<dbReference type="SUPFAM" id="SSF46785">
    <property type="entry name" value="Winged helix' DNA-binding domain"/>
    <property type="match status" value="1"/>
</dbReference>
<evidence type="ECO:0000256" key="3">
    <source>
        <dbReference type="ARBA" id="ARBA00023125"/>
    </source>
</evidence>
<dbReference type="Gene3D" id="1.10.10.10">
    <property type="entry name" value="Winged helix-like DNA-binding domain superfamily/Winged helix DNA-binding domain"/>
    <property type="match status" value="1"/>
</dbReference>
<dbReference type="NCBIfam" id="NF002964">
    <property type="entry name" value="PRK03635.1"/>
    <property type="match status" value="1"/>
</dbReference>
<dbReference type="PROSITE" id="PS50931">
    <property type="entry name" value="HTH_LYSR"/>
    <property type="match status" value="1"/>
</dbReference>
<dbReference type="Pfam" id="PF03466">
    <property type="entry name" value="LysR_substrate"/>
    <property type="match status" value="1"/>
</dbReference>
<evidence type="ECO:0000256" key="4">
    <source>
        <dbReference type="ARBA" id="ARBA00023163"/>
    </source>
</evidence>
<dbReference type="InterPro" id="IPR000847">
    <property type="entry name" value="LysR_HTH_N"/>
</dbReference>
<keyword evidence="7" id="KW-1185">Reference proteome</keyword>
<sequence>MKLDPRHSEAFLAALDSGSFEQAAQDLHLTPSAISQRIRALEEALGKPLLVRSRPCRATREGQLLRQHLQRAALLEADLAATFAGDDSAMLSVSLAINADSIASWFLPALTPFLIRERVLLDAIVDDQDHTYTLLQAGMALGCVSTEPQAMRGCSASPLGVMRYQALASADYHARWFAGGVSRDTLRRAPVMIYNRKDRLQADWLLQHFGLPDDSYPCHFLPASDPYLQAVRLGLGWGMLPDVQLAASGQADTLLPLQPDKPVDVALYWHHWQVQSPRLARLSEVLIAAARQVLRPTSGG</sequence>
<keyword evidence="2" id="KW-0805">Transcription regulation</keyword>
<dbReference type="SUPFAM" id="SSF53850">
    <property type="entry name" value="Periplasmic binding protein-like II"/>
    <property type="match status" value="1"/>
</dbReference>
<dbReference type="PANTHER" id="PTHR30579:SF2">
    <property type="entry name" value="HTH-TYPE TRANSCRIPTIONAL REGULATOR ARGP"/>
    <property type="match status" value="1"/>
</dbReference>
<keyword evidence="3" id="KW-0238">DNA-binding</keyword>
<organism evidence="6 7">
    <name type="scientific">Vogesella alkaliphila</name>
    <dbReference type="NCBI Taxonomy" id="1193621"/>
    <lineage>
        <taxon>Bacteria</taxon>
        <taxon>Pseudomonadati</taxon>
        <taxon>Pseudomonadota</taxon>
        <taxon>Betaproteobacteria</taxon>
        <taxon>Neisseriales</taxon>
        <taxon>Chromobacteriaceae</taxon>
        <taxon>Vogesella</taxon>
    </lineage>
</organism>
<evidence type="ECO:0000313" key="6">
    <source>
        <dbReference type="EMBL" id="GGX95866.1"/>
    </source>
</evidence>
<gene>
    <name evidence="6" type="ORF">GCM10011290_24680</name>
</gene>
<dbReference type="PRINTS" id="PR00039">
    <property type="entry name" value="HTHLYSR"/>
</dbReference>